<gene>
    <name evidence="2" type="ORF">MLAUSG7_1249</name>
</gene>
<keyword evidence="1" id="KW-0812">Transmembrane</keyword>
<dbReference type="KEGG" id="mesg:MLAUSG7_1249"/>
<proteinExistence type="predicted"/>
<evidence type="ECO:0008006" key="4">
    <source>
        <dbReference type="Google" id="ProtNLM"/>
    </source>
</evidence>
<dbReference type="GeneID" id="65884042"/>
<evidence type="ECO:0000313" key="3">
    <source>
        <dbReference type="Proteomes" id="UP000679213"/>
    </source>
</evidence>
<evidence type="ECO:0000256" key="1">
    <source>
        <dbReference type="SAM" id="Phobius"/>
    </source>
</evidence>
<evidence type="ECO:0000313" key="2">
    <source>
        <dbReference type="EMBL" id="CAB3289487.1"/>
    </source>
</evidence>
<reference evidence="2 3" key="1">
    <citation type="submission" date="2020-04" db="EMBL/GenBank/DDBJ databases">
        <authorList>
            <consortium name="Genoscope - CEA"/>
            <person name="William W."/>
        </authorList>
    </citation>
    <scope>NUCLEOTIDE SEQUENCE [LARGE SCALE GENOMIC DNA]</scope>
    <source>
        <strain evidence="2 3">SG7</strain>
    </source>
</reference>
<dbReference type="NCBIfam" id="TIGR04205">
    <property type="entry name" value="classIII_w_PIP"/>
    <property type="match status" value="1"/>
</dbReference>
<keyword evidence="1" id="KW-0472">Membrane</keyword>
<organism evidence="2 3">
    <name type="scientific">Methanocaldococcus lauensis</name>
    <dbReference type="NCBI Taxonomy" id="2546128"/>
    <lineage>
        <taxon>Archaea</taxon>
        <taxon>Methanobacteriati</taxon>
        <taxon>Methanobacteriota</taxon>
        <taxon>Methanomada group</taxon>
        <taxon>Methanococci</taxon>
        <taxon>Methanococcales</taxon>
        <taxon>Methanocaldococcaceae</taxon>
        <taxon>Methanocaldococcus</taxon>
    </lineage>
</organism>
<feature type="transmembrane region" description="Helical" evidence="1">
    <location>
        <begin position="12"/>
        <end position="34"/>
    </location>
</feature>
<dbReference type="RefSeq" id="WP_214399587.1">
    <property type="nucleotide sequence ID" value="NZ_LR792632.1"/>
</dbReference>
<keyword evidence="3" id="KW-1185">Reference proteome</keyword>
<dbReference type="InterPro" id="IPR026451">
    <property type="entry name" value="ClassIII_w_PIP"/>
</dbReference>
<accession>A0A8D6PSY0</accession>
<sequence length="74" mass="7793">MKKIISNRGQISLEFALLLAAIVAAVSIAGFYYLKSISQSSTTAKTTSVKSTIGASNKVLSQVDKVKEVSTNGK</sequence>
<dbReference type="EMBL" id="LR792632">
    <property type="protein sequence ID" value="CAB3289487.1"/>
    <property type="molecule type" value="Genomic_DNA"/>
</dbReference>
<keyword evidence="1" id="KW-1133">Transmembrane helix</keyword>
<dbReference type="AlphaFoldDB" id="A0A8D6PSY0"/>
<protein>
    <recommendedName>
        <fullName evidence="4">Class III signal peptide-containing protein</fullName>
    </recommendedName>
</protein>
<dbReference type="Pfam" id="PF04021">
    <property type="entry name" value="Class_IIIsignal"/>
    <property type="match status" value="1"/>
</dbReference>
<dbReference type="Proteomes" id="UP000679213">
    <property type="component" value="Chromosome I"/>
</dbReference>
<name>A0A8D6PSY0_9EURY</name>
<dbReference type="InterPro" id="IPR007166">
    <property type="entry name" value="Class3_signal_pept_motif"/>
</dbReference>